<evidence type="ECO:0000256" key="6">
    <source>
        <dbReference type="ARBA" id="ARBA00023268"/>
    </source>
</evidence>
<keyword evidence="4 7" id="KW-0067">ATP-binding</keyword>
<sequence length="911" mass="103466">MNLTRTLNWSGALRRQLNATPELADWLEEHSTHPINPERISDWFDVLQTTSGNPSDPEQLKQHLRILRRYVFFTLMQRDLQAKASLAEVGTAMSFLADLSVSKAYQCVSHELSRAHGIPRDAKTGAPLEMLIVAMGKWGGSELNVSSDIDIITLYAEDGDTDGPRPRSHHEYFGRLTQRMLPLLSQTTAAGHVFRTDVRLRPDGDAGALAWSLNALEHYFMYQGREWERYAWIKARVLPVQAFAGSRPVLAAQRLEQLRVPFVYRKYFDFDALAALRELRERIRQDWERKVVAKDSLESTHNIKLGDGGIREIEFVVQLNQLIRGGRWPSLQQQNLHAAVHAQVQADVMDAELAQPLLNAYEFLRRTEHFLQYREDQQTHLLPTDPEQIALLADSLGMDTARFNAELHQHRSFVQQSFHDAFRIAGVDKKSVSRSVTPNTQLDLPAPCAETDPHLLEIESQRLLQSHRIQRLPSFSLSRLQQLLPLVRAAASQTEDPIETNKRVHGILEHISNRSSYLALLLEYPETIHRLTAMAGASPWAAHYLSQYPLVLDSLIEWKHLLESPDFLSLGEQLRLELDACVLPNGQADVERQMNLMRDLQHQVSFQLLAQDLAGLLTVERLADQLSALADMLLAETIYRTWPLAQPRNTSSYTDQPHFAVVAYGKLGGKELGYASDLDLVFLYDDPDQDAVETYVRLGRRMVSWLTTLTSSGRLYEVDMRLRPDGDAGLIAVSIDGFEKYQSQQAWSWEHQAITRARFVAGDPNIGARFEKVRQAILLRERDPLQFKHQVIDMRAKIAQAHPNPSGLFDIKHDQGGMVDIEFITQYLVLCYAHHHPALLNNLGNIALLGIAADYGLIPTALTEPAIQAYRTFRRYQHNLRLQGATVARLPQAQVQKERDAVCALWQTVMD</sequence>
<dbReference type="SUPFAM" id="SSF81301">
    <property type="entry name" value="Nucleotidyltransferase"/>
    <property type="match status" value="2"/>
</dbReference>
<feature type="region of interest" description="Adenylyl transferase" evidence="7">
    <location>
        <begin position="424"/>
        <end position="911"/>
    </location>
</feature>
<dbReference type="EC" id="2.7.7.42" evidence="7"/>
<keyword evidence="1 7" id="KW-0808">Transferase</keyword>
<dbReference type="GO" id="GO:0016874">
    <property type="term" value="F:ligase activity"/>
    <property type="evidence" value="ECO:0007669"/>
    <property type="project" value="UniProtKB-KW"/>
</dbReference>
<dbReference type="InterPro" id="IPR013546">
    <property type="entry name" value="PII_UdlTrfase/GS_AdlTrfase"/>
</dbReference>
<dbReference type="HAMAP" id="MF_00802">
    <property type="entry name" value="GlnE"/>
    <property type="match status" value="1"/>
</dbReference>
<evidence type="ECO:0000256" key="5">
    <source>
        <dbReference type="ARBA" id="ARBA00022842"/>
    </source>
</evidence>
<dbReference type="Proteomes" id="UP000700248">
    <property type="component" value="Unassembled WGS sequence"/>
</dbReference>
<protein>
    <recommendedName>
        <fullName evidence="7">Bifunctional glutamine synthetase adenylyltransferase/adenylyl-removing enzyme</fullName>
    </recommendedName>
    <alternativeName>
        <fullName evidence="7">ATP:glutamine synthetase adenylyltransferase</fullName>
    </alternativeName>
    <alternativeName>
        <fullName evidence="7">ATase</fullName>
    </alternativeName>
    <domain>
        <recommendedName>
            <fullName evidence="7">Glutamine synthetase adenylyl-L-tyrosine phosphorylase</fullName>
            <ecNumber evidence="7">2.7.7.89</ecNumber>
        </recommendedName>
        <alternativeName>
            <fullName evidence="7">Adenylyl removase</fullName>
            <shortName evidence="7">AR</shortName>
            <shortName evidence="7">AT-N</shortName>
        </alternativeName>
    </domain>
    <domain>
        <recommendedName>
            <fullName evidence="7">Glutamine synthetase adenylyl transferase</fullName>
            <ecNumber evidence="7">2.7.7.42</ecNumber>
        </recommendedName>
        <alternativeName>
            <fullName evidence="7">Adenylyl transferase</fullName>
            <shortName evidence="7">AT</shortName>
            <shortName evidence="7">AT-C</shortName>
        </alternativeName>
    </domain>
</protein>
<feature type="region of interest" description="Adenylyl removase" evidence="7">
    <location>
        <begin position="1"/>
        <end position="424"/>
    </location>
</feature>
<reference evidence="10" key="1">
    <citation type="journal article" date="2021" name="PeerJ">
        <title>Extensive microbial diversity within the chicken gut microbiome revealed by metagenomics and culture.</title>
        <authorList>
            <person name="Gilroy R."/>
            <person name="Ravi A."/>
            <person name="Getino M."/>
            <person name="Pursley I."/>
            <person name="Horton D.L."/>
            <person name="Alikhan N.F."/>
            <person name="Baker D."/>
            <person name="Gharbi K."/>
            <person name="Hall N."/>
            <person name="Watson M."/>
            <person name="Adriaenssens E.M."/>
            <person name="Foster-Nyarko E."/>
            <person name="Jarju S."/>
            <person name="Secka A."/>
            <person name="Antonio M."/>
            <person name="Oren A."/>
            <person name="Chaudhuri R.R."/>
            <person name="La Ragione R."/>
            <person name="Hildebrand F."/>
            <person name="Pallen M.J."/>
        </authorList>
    </citation>
    <scope>NUCLEOTIDE SEQUENCE</scope>
    <source>
        <strain evidence="10">CHK175-13533</strain>
    </source>
</reference>
<dbReference type="NCBIfam" id="NF008292">
    <property type="entry name" value="PRK11072.1"/>
    <property type="match status" value="1"/>
</dbReference>
<dbReference type="SUPFAM" id="SSF81593">
    <property type="entry name" value="Nucleotidyltransferase substrate binding subunit/domain"/>
    <property type="match status" value="2"/>
</dbReference>
<dbReference type="GO" id="GO:0005829">
    <property type="term" value="C:cytosol"/>
    <property type="evidence" value="ECO:0007669"/>
    <property type="project" value="TreeGrafter"/>
</dbReference>
<evidence type="ECO:0000256" key="1">
    <source>
        <dbReference type="ARBA" id="ARBA00022679"/>
    </source>
</evidence>
<dbReference type="Gene3D" id="1.20.120.330">
    <property type="entry name" value="Nucleotidyltransferases domain 2"/>
    <property type="match status" value="2"/>
</dbReference>
<evidence type="ECO:0000256" key="2">
    <source>
        <dbReference type="ARBA" id="ARBA00022695"/>
    </source>
</evidence>
<evidence type="ECO:0000259" key="8">
    <source>
        <dbReference type="Pfam" id="PF03710"/>
    </source>
</evidence>
<keyword evidence="2 7" id="KW-0548">Nucleotidyltransferase</keyword>
<feature type="domain" description="Glutamate-ammonia ligase adenylyltransferase repeated" evidence="8">
    <location>
        <begin position="3"/>
        <end position="238"/>
    </location>
</feature>
<dbReference type="GO" id="GO:0005524">
    <property type="term" value="F:ATP binding"/>
    <property type="evidence" value="ECO:0007669"/>
    <property type="project" value="UniProtKB-UniRule"/>
</dbReference>
<dbReference type="GO" id="GO:0000820">
    <property type="term" value="P:regulation of glutamine family amino acid metabolic process"/>
    <property type="evidence" value="ECO:0007669"/>
    <property type="project" value="UniProtKB-UniRule"/>
</dbReference>
<dbReference type="CDD" id="cd05401">
    <property type="entry name" value="NT_GlnE_GlnD_like"/>
    <property type="match status" value="2"/>
</dbReference>
<dbReference type="Gene3D" id="3.30.460.10">
    <property type="entry name" value="Beta Polymerase, domain 2"/>
    <property type="match status" value="2"/>
</dbReference>
<dbReference type="EC" id="2.7.7.89" evidence="7"/>
<evidence type="ECO:0000259" key="9">
    <source>
        <dbReference type="Pfam" id="PF08335"/>
    </source>
</evidence>
<comment type="similarity">
    <text evidence="7">Belongs to the GlnE family.</text>
</comment>
<dbReference type="InterPro" id="IPR043519">
    <property type="entry name" value="NT_sf"/>
</dbReference>
<accession>A0A9D2VFG6</accession>
<evidence type="ECO:0000256" key="4">
    <source>
        <dbReference type="ARBA" id="ARBA00022840"/>
    </source>
</evidence>
<comment type="cofactor">
    <cofactor evidence="7">
        <name>Mg(2+)</name>
        <dbReference type="ChEBI" id="CHEBI:18420"/>
    </cofactor>
</comment>
<dbReference type="InterPro" id="IPR005190">
    <property type="entry name" value="GlnE_rpt_dom"/>
</dbReference>
<feature type="domain" description="Glutamate-ammonia ligase adenylyltransferase repeated" evidence="8">
    <location>
        <begin position="529"/>
        <end position="772"/>
    </location>
</feature>
<reference evidence="10" key="2">
    <citation type="submission" date="2021-09" db="EMBL/GenBank/DDBJ databases">
        <authorList>
            <person name="Gilroy R."/>
        </authorList>
    </citation>
    <scope>NUCLEOTIDE SEQUENCE</scope>
    <source>
        <strain evidence="10">CHK175-13533</strain>
    </source>
</reference>
<dbReference type="PANTHER" id="PTHR30621:SF0">
    <property type="entry name" value="BIFUNCTIONAL GLUTAMINE SYNTHETASE ADENYLYLTRANSFERASE_ADENYLYL-REMOVING ENZYME"/>
    <property type="match status" value="1"/>
</dbReference>
<organism evidence="10 11">
    <name type="scientific">Paenalcaligenes hominis</name>
    <dbReference type="NCBI Taxonomy" id="643674"/>
    <lineage>
        <taxon>Bacteria</taxon>
        <taxon>Pseudomonadati</taxon>
        <taxon>Pseudomonadota</taxon>
        <taxon>Betaproteobacteria</taxon>
        <taxon>Burkholderiales</taxon>
        <taxon>Alcaligenaceae</taxon>
        <taxon>Paenalcaligenes</taxon>
    </lineage>
</organism>
<dbReference type="RefSeq" id="WP_276830426.1">
    <property type="nucleotide sequence ID" value="NZ_DYTQ01000051.1"/>
</dbReference>
<proteinExistence type="inferred from homology"/>
<gene>
    <name evidence="7 10" type="primary">glnE</name>
    <name evidence="10" type="ORF">K8U84_04330</name>
</gene>
<dbReference type="GO" id="GO:0047388">
    <property type="term" value="F:[glutamine synthetase]-adenylyl-L-tyrosine phosphorylase activity"/>
    <property type="evidence" value="ECO:0007669"/>
    <property type="project" value="UniProtKB-EC"/>
</dbReference>
<feature type="domain" description="PII-uridylyltransferase/Glutamine-synthetase adenylyltransferase" evidence="9">
    <location>
        <begin position="795"/>
        <end position="883"/>
    </location>
</feature>
<dbReference type="AlphaFoldDB" id="A0A9D2VFG6"/>
<keyword evidence="6 7" id="KW-0511">Multifunctional enzyme</keyword>
<keyword evidence="10" id="KW-0436">Ligase</keyword>
<dbReference type="InterPro" id="IPR023057">
    <property type="entry name" value="GlnE"/>
</dbReference>
<evidence type="ECO:0000313" key="10">
    <source>
        <dbReference type="EMBL" id="HJH23762.1"/>
    </source>
</evidence>
<comment type="catalytic activity">
    <reaction evidence="7">
        <text>[glutamine synthetase]-L-tyrosine + ATP = [glutamine synthetase]-O(4)-(5'-adenylyl)-L-tyrosine + diphosphate</text>
        <dbReference type="Rhea" id="RHEA:18589"/>
        <dbReference type="Rhea" id="RHEA-COMP:10660"/>
        <dbReference type="Rhea" id="RHEA-COMP:10661"/>
        <dbReference type="ChEBI" id="CHEBI:30616"/>
        <dbReference type="ChEBI" id="CHEBI:33019"/>
        <dbReference type="ChEBI" id="CHEBI:46858"/>
        <dbReference type="ChEBI" id="CHEBI:83624"/>
        <dbReference type="EC" id="2.7.7.42"/>
    </reaction>
</comment>
<dbReference type="Pfam" id="PF03710">
    <property type="entry name" value="GlnE"/>
    <property type="match status" value="2"/>
</dbReference>
<feature type="domain" description="PII-uridylyltransferase/Glutamine-synthetase adenylyltransferase" evidence="9">
    <location>
        <begin position="278"/>
        <end position="420"/>
    </location>
</feature>
<evidence type="ECO:0000256" key="7">
    <source>
        <dbReference type="HAMAP-Rule" id="MF_00802"/>
    </source>
</evidence>
<keyword evidence="5 7" id="KW-0460">Magnesium</keyword>
<evidence type="ECO:0000313" key="11">
    <source>
        <dbReference type="Proteomes" id="UP000700248"/>
    </source>
</evidence>
<keyword evidence="3 7" id="KW-0547">Nucleotide-binding</keyword>
<dbReference type="PANTHER" id="PTHR30621">
    <property type="entry name" value="GLUTAMINE SYNTHETASE ADENYLYLTRANSFERASE"/>
    <property type="match status" value="1"/>
</dbReference>
<dbReference type="GO" id="GO:0000287">
    <property type="term" value="F:magnesium ion binding"/>
    <property type="evidence" value="ECO:0007669"/>
    <property type="project" value="UniProtKB-UniRule"/>
</dbReference>
<comment type="caution">
    <text evidence="10">The sequence shown here is derived from an EMBL/GenBank/DDBJ whole genome shotgun (WGS) entry which is preliminary data.</text>
</comment>
<comment type="function">
    <text evidence="7">Involved in the regulation of glutamine synthetase GlnA, a key enzyme in the process to assimilate ammonia. When cellular nitrogen levels are high, the C-terminal adenylyl transferase (AT) inactivates GlnA by covalent transfer of an adenylyl group from ATP to specific tyrosine residue of GlnA, thus reducing its activity. Conversely, when nitrogen levels are low, the N-terminal adenylyl removase (AR) activates GlnA by removing the adenylyl group by phosphorolysis, increasing its activity. The regulatory region of GlnE binds the signal transduction protein PII (GlnB) which indicates the nitrogen status of the cell.</text>
</comment>
<dbReference type="EMBL" id="DYTQ01000051">
    <property type="protein sequence ID" value="HJH23762.1"/>
    <property type="molecule type" value="Genomic_DNA"/>
</dbReference>
<name>A0A9D2VFG6_9BURK</name>
<dbReference type="Pfam" id="PF08335">
    <property type="entry name" value="GlnD_UR_UTase"/>
    <property type="match status" value="2"/>
</dbReference>
<dbReference type="Gene3D" id="1.20.120.1510">
    <property type="match status" value="1"/>
</dbReference>
<evidence type="ECO:0000256" key="3">
    <source>
        <dbReference type="ARBA" id="ARBA00022741"/>
    </source>
</evidence>
<comment type="catalytic activity">
    <reaction evidence="7">
        <text>[glutamine synthetase]-O(4)-(5'-adenylyl)-L-tyrosine + phosphate = [glutamine synthetase]-L-tyrosine + ADP</text>
        <dbReference type="Rhea" id="RHEA:43716"/>
        <dbReference type="Rhea" id="RHEA-COMP:10660"/>
        <dbReference type="Rhea" id="RHEA-COMP:10661"/>
        <dbReference type="ChEBI" id="CHEBI:43474"/>
        <dbReference type="ChEBI" id="CHEBI:46858"/>
        <dbReference type="ChEBI" id="CHEBI:83624"/>
        <dbReference type="ChEBI" id="CHEBI:456216"/>
        <dbReference type="EC" id="2.7.7.89"/>
    </reaction>
</comment>
<dbReference type="GO" id="GO:0008882">
    <property type="term" value="F:[glutamate-ammonia-ligase] adenylyltransferase activity"/>
    <property type="evidence" value="ECO:0007669"/>
    <property type="project" value="UniProtKB-UniRule"/>
</dbReference>